<keyword evidence="1" id="KW-1133">Transmembrane helix</keyword>
<dbReference type="EMBL" id="GIFC01004785">
    <property type="protein sequence ID" value="MXU86868.1"/>
    <property type="molecule type" value="Transcribed_RNA"/>
</dbReference>
<protein>
    <submittedName>
        <fullName evidence="2">Uncharacterized protein</fullName>
    </submittedName>
</protein>
<reference evidence="2" key="1">
    <citation type="submission" date="2019-12" db="EMBL/GenBank/DDBJ databases">
        <title>An insight into the sialome of adult female Ixodes ricinus ticks feeding for 6 days.</title>
        <authorList>
            <person name="Perner J."/>
            <person name="Ribeiro J.M.C."/>
        </authorList>
    </citation>
    <scope>NUCLEOTIDE SEQUENCE</scope>
    <source>
        <strain evidence="2">Semi-engorged</strain>
        <tissue evidence="2">Salivary glands</tissue>
    </source>
</reference>
<sequence length="93" mass="10263">MTLPRVVRDLLMLAPSLSRVPCAPVESALSLPARSTRLILLTRSVASPVSLSVFLWVKMMVNTACERLLVSFMLVAATVLALFPSSMRAWMSW</sequence>
<proteinExistence type="predicted"/>
<organism evidence="2">
    <name type="scientific">Ixodes ricinus</name>
    <name type="common">Common tick</name>
    <name type="synonym">Acarus ricinus</name>
    <dbReference type="NCBI Taxonomy" id="34613"/>
    <lineage>
        <taxon>Eukaryota</taxon>
        <taxon>Metazoa</taxon>
        <taxon>Ecdysozoa</taxon>
        <taxon>Arthropoda</taxon>
        <taxon>Chelicerata</taxon>
        <taxon>Arachnida</taxon>
        <taxon>Acari</taxon>
        <taxon>Parasitiformes</taxon>
        <taxon>Ixodida</taxon>
        <taxon>Ixodoidea</taxon>
        <taxon>Ixodidae</taxon>
        <taxon>Ixodinae</taxon>
        <taxon>Ixodes</taxon>
    </lineage>
</organism>
<name>A0A6B0U5D5_IXORI</name>
<dbReference type="AlphaFoldDB" id="A0A6B0U5D5"/>
<evidence type="ECO:0000313" key="2">
    <source>
        <dbReference type="EMBL" id="MXU86868.1"/>
    </source>
</evidence>
<feature type="transmembrane region" description="Helical" evidence="1">
    <location>
        <begin position="69"/>
        <end position="91"/>
    </location>
</feature>
<keyword evidence="1" id="KW-0812">Transmembrane</keyword>
<keyword evidence="1" id="KW-0472">Membrane</keyword>
<evidence type="ECO:0000256" key="1">
    <source>
        <dbReference type="SAM" id="Phobius"/>
    </source>
</evidence>
<accession>A0A6B0U5D5</accession>